<feature type="compositionally biased region" description="Basic and acidic residues" evidence="2">
    <location>
        <begin position="165"/>
        <end position="177"/>
    </location>
</feature>
<dbReference type="PROSITE" id="PS50158">
    <property type="entry name" value="ZF_CCHC"/>
    <property type="match status" value="1"/>
</dbReference>
<evidence type="ECO:0008006" key="7">
    <source>
        <dbReference type="Google" id="ProtNLM"/>
    </source>
</evidence>
<evidence type="ECO:0000313" key="5">
    <source>
        <dbReference type="EMBL" id="KAK0164568.1"/>
    </source>
</evidence>
<protein>
    <recommendedName>
        <fullName evidence="7">Nucleolar protein of 40 kDa</fullName>
    </recommendedName>
</protein>
<evidence type="ECO:0000259" key="4">
    <source>
        <dbReference type="PROSITE" id="PS50158"/>
    </source>
</evidence>
<feature type="region of interest" description="Disordered" evidence="2">
    <location>
        <begin position="149"/>
        <end position="255"/>
    </location>
</feature>
<proteinExistence type="predicted"/>
<feature type="domain" description="CCHC-type" evidence="4">
    <location>
        <begin position="121"/>
        <end position="134"/>
    </location>
</feature>
<dbReference type="InterPro" id="IPR003029">
    <property type="entry name" value="S1_domain"/>
</dbReference>
<dbReference type="GO" id="GO:0043489">
    <property type="term" value="P:RNA stabilization"/>
    <property type="evidence" value="ECO:0007669"/>
    <property type="project" value="TreeGrafter"/>
</dbReference>
<dbReference type="PANTHER" id="PTHR15838">
    <property type="entry name" value="NUCLEOLAR PROTEIN OF 40 KDA"/>
    <property type="match status" value="1"/>
</dbReference>
<reference evidence="5" key="1">
    <citation type="journal article" date="2023" name="bioRxiv">
        <title>Scaffold-level genome assemblies of two parasitoid biocontrol wasps reveal the parthenogenesis mechanism and an associated novel virus.</title>
        <authorList>
            <person name="Inwood S."/>
            <person name="Skelly J."/>
            <person name="Guhlin J."/>
            <person name="Harrop T."/>
            <person name="Goldson S."/>
            <person name="Dearden P."/>
        </authorList>
    </citation>
    <scope>NUCLEOTIDE SEQUENCE</scope>
    <source>
        <strain evidence="5">Irish</strain>
        <tissue evidence="5">Whole body</tissue>
    </source>
</reference>
<reference evidence="5" key="2">
    <citation type="submission" date="2023-03" db="EMBL/GenBank/DDBJ databases">
        <authorList>
            <person name="Inwood S.N."/>
            <person name="Skelly J.G."/>
            <person name="Guhlin J."/>
            <person name="Harrop T.W.R."/>
            <person name="Goldson S.G."/>
            <person name="Dearden P.K."/>
        </authorList>
    </citation>
    <scope>NUCLEOTIDE SEQUENCE</scope>
    <source>
        <strain evidence="5">Irish</strain>
        <tissue evidence="5">Whole body</tissue>
    </source>
</reference>
<feature type="compositionally biased region" description="Basic residues" evidence="2">
    <location>
        <begin position="241"/>
        <end position="255"/>
    </location>
</feature>
<feature type="compositionally biased region" description="Basic residues" evidence="2">
    <location>
        <begin position="206"/>
        <end position="225"/>
    </location>
</feature>
<comment type="caution">
    <text evidence="5">The sequence shown here is derived from an EMBL/GenBank/DDBJ whole genome shotgun (WGS) entry which is preliminary data.</text>
</comment>
<evidence type="ECO:0000259" key="3">
    <source>
        <dbReference type="PROSITE" id="PS50126"/>
    </source>
</evidence>
<dbReference type="Pfam" id="PF00575">
    <property type="entry name" value="S1"/>
    <property type="match status" value="1"/>
</dbReference>
<organism evidence="5 6">
    <name type="scientific">Microctonus aethiopoides</name>
    <dbReference type="NCBI Taxonomy" id="144406"/>
    <lineage>
        <taxon>Eukaryota</taxon>
        <taxon>Metazoa</taxon>
        <taxon>Ecdysozoa</taxon>
        <taxon>Arthropoda</taxon>
        <taxon>Hexapoda</taxon>
        <taxon>Insecta</taxon>
        <taxon>Pterygota</taxon>
        <taxon>Neoptera</taxon>
        <taxon>Endopterygota</taxon>
        <taxon>Hymenoptera</taxon>
        <taxon>Apocrita</taxon>
        <taxon>Ichneumonoidea</taxon>
        <taxon>Braconidae</taxon>
        <taxon>Euphorinae</taxon>
        <taxon>Microctonus</taxon>
    </lineage>
</organism>
<evidence type="ECO:0000313" key="6">
    <source>
        <dbReference type="Proteomes" id="UP001168990"/>
    </source>
</evidence>
<keyword evidence="1" id="KW-0479">Metal-binding</keyword>
<dbReference type="PANTHER" id="PTHR15838:SF1">
    <property type="entry name" value="ZINC FINGER CCHC DOMAIN-CONTAINING PROTEIN 17"/>
    <property type="match status" value="1"/>
</dbReference>
<feature type="domain" description="S1 motif" evidence="3">
    <location>
        <begin position="7"/>
        <end position="76"/>
    </location>
</feature>
<dbReference type="EMBL" id="JAQQBS010001422">
    <property type="protein sequence ID" value="KAK0164568.1"/>
    <property type="molecule type" value="Genomic_DNA"/>
</dbReference>
<feature type="compositionally biased region" description="Basic residues" evidence="2">
    <location>
        <begin position="178"/>
        <end position="190"/>
    </location>
</feature>
<dbReference type="AlphaFoldDB" id="A0AA39F7U3"/>
<gene>
    <name evidence="5" type="ORF">PV328_003183</name>
</gene>
<sequence length="255" mass="28660">MSSCELNDIFLGEVAAIQNYGAFVKIPGCKQQGLIHKSQVSGSRIDDVAEVLQRGERVWCKIISVSDDGKIGLSMKVVNQGNGTDLDPNGVEMHREEQKRKTFGTSQKKIIELQAVLNTTCTKCGTNGHLAKDCFATPDGKKYELLPEIEDDSMAQPPSLSESQLKLDKEEKKSESKKLKKRKKSKKSKHKSESTSDNSSNEDERKKKKKKKKHSKETKRKKRKHSECSSEESSDSVVREKHSKKCKHSKSKHSD</sequence>
<accession>A0AA39F7U3</accession>
<dbReference type="GO" id="GO:0003723">
    <property type="term" value="F:RNA binding"/>
    <property type="evidence" value="ECO:0007669"/>
    <property type="project" value="TreeGrafter"/>
</dbReference>
<name>A0AA39F7U3_9HYME</name>
<keyword evidence="6" id="KW-1185">Reference proteome</keyword>
<keyword evidence="1" id="KW-0862">Zinc</keyword>
<dbReference type="InterPro" id="IPR012340">
    <property type="entry name" value="NA-bd_OB-fold"/>
</dbReference>
<dbReference type="SUPFAM" id="SSF50249">
    <property type="entry name" value="Nucleic acid-binding proteins"/>
    <property type="match status" value="1"/>
</dbReference>
<evidence type="ECO:0000256" key="1">
    <source>
        <dbReference type="PROSITE-ProRule" id="PRU00047"/>
    </source>
</evidence>
<dbReference type="Pfam" id="PF00098">
    <property type="entry name" value="zf-CCHC"/>
    <property type="match status" value="1"/>
</dbReference>
<dbReference type="SMART" id="SM00316">
    <property type="entry name" value="S1"/>
    <property type="match status" value="1"/>
</dbReference>
<dbReference type="Gene3D" id="2.40.50.140">
    <property type="entry name" value="Nucleic acid-binding proteins"/>
    <property type="match status" value="1"/>
</dbReference>
<keyword evidence="1" id="KW-0863">Zinc-finger</keyword>
<dbReference type="GO" id="GO:0008270">
    <property type="term" value="F:zinc ion binding"/>
    <property type="evidence" value="ECO:0007669"/>
    <property type="project" value="UniProtKB-KW"/>
</dbReference>
<dbReference type="Proteomes" id="UP001168990">
    <property type="component" value="Unassembled WGS sequence"/>
</dbReference>
<dbReference type="PROSITE" id="PS50126">
    <property type="entry name" value="S1"/>
    <property type="match status" value="1"/>
</dbReference>
<dbReference type="InterPro" id="IPR001878">
    <property type="entry name" value="Znf_CCHC"/>
</dbReference>
<evidence type="ECO:0000256" key="2">
    <source>
        <dbReference type="SAM" id="MobiDB-lite"/>
    </source>
</evidence>